<proteinExistence type="predicted"/>
<dbReference type="RefSeq" id="XP_033380700.1">
    <property type="nucleotide sequence ID" value="XM_033522636.1"/>
</dbReference>
<keyword evidence="1" id="KW-1133">Transmembrane helix</keyword>
<keyword evidence="1" id="KW-0812">Transmembrane</keyword>
<evidence type="ECO:0000256" key="1">
    <source>
        <dbReference type="SAM" id="Phobius"/>
    </source>
</evidence>
<name>A0A6A5XHR6_9PLEO</name>
<accession>A0A6A5XHR6</accession>
<sequence length="143" mass="16226">MAPLKSLQNTTEHTAGTVFFHPLLRVLAPRRLVEHYPHRCLSAAPSYRTTSTNGITHVRVHTEYYPSISLLRKYPEKSLPYNSFSSVIHKPSCLPSEAASDPDATHYYPVLLLLLLLLCLIIHHRLHNYLAKWGVHHGKDGIV</sequence>
<dbReference type="EMBL" id="ML978073">
    <property type="protein sequence ID" value="KAF2012361.1"/>
    <property type="molecule type" value="Genomic_DNA"/>
</dbReference>
<feature type="transmembrane region" description="Helical" evidence="1">
    <location>
        <begin position="106"/>
        <end position="123"/>
    </location>
</feature>
<dbReference type="GeneID" id="54280033"/>
<protein>
    <submittedName>
        <fullName evidence="2">Uncharacterized protein</fullName>
    </submittedName>
</protein>
<gene>
    <name evidence="2" type="ORF">BU24DRAFT_275375</name>
</gene>
<keyword evidence="1" id="KW-0472">Membrane</keyword>
<evidence type="ECO:0000313" key="3">
    <source>
        <dbReference type="Proteomes" id="UP000799778"/>
    </source>
</evidence>
<reference evidence="2" key="1">
    <citation type="journal article" date="2020" name="Stud. Mycol.">
        <title>101 Dothideomycetes genomes: a test case for predicting lifestyles and emergence of pathogens.</title>
        <authorList>
            <person name="Haridas S."/>
            <person name="Albert R."/>
            <person name="Binder M."/>
            <person name="Bloem J."/>
            <person name="Labutti K."/>
            <person name="Salamov A."/>
            <person name="Andreopoulos B."/>
            <person name="Baker S."/>
            <person name="Barry K."/>
            <person name="Bills G."/>
            <person name="Bluhm B."/>
            <person name="Cannon C."/>
            <person name="Castanera R."/>
            <person name="Culley D."/>
            <person name="Daum C."/>
            <person name="Ezra D."/>
            <person name="Gonzalez J."/>
            <person name="Henrissat B."/>
            <person name="Kuo A."/>
            <person name="Liang C."/>
            <person name="Lipzen A."/>
            <person name="Lutzoni F."/>
            <person name="Magnuson J."/>
            <person name="Mondo S."/>
            <person name="Nolan M."/>
            <person name="Ohm R."/>
            <person name="Pangilinan J."/>
            <person name="Park H.-J."/>
            <person name="Ramirez L."/>
            <person name="Alfaro M."/>
            <person name="Sun H."/>
            <person name="Tritt A."/>
            <person name="Yoshinaga Y."/>
            <person name="Zwiers L.-H."/>
            <person name="Turgeon B."/>
            <person name="Goodwin S."/>
            <person name="Spatafora J."/>
            <person name="Crous P."/>
            <person name="Grigoriev I."/>
        </authorList>
    </citation>
    <scope>NUCLEOTIDE SEQUENCE</scope>
    <source>
        <strain evidence="2">CBS 175.79</strain>
    </source>
</reference>
<dbReference type="AlphaFoldDB" id="A0A6A5XHR6"/>
<dbReference type="Proteomes" id="UP000799778">
    <property type="component" value="Unassembled WGS sequence"/>
</dbReference>
<keyword evidence="3" id="KW-1185">Reference proteome</keyword>
<evidence type="ECO:0000313" key="2">
    <source>
        <dbReference type="EMBL" id="KAF2012361.1"/>
    </source>
</evidence>
<organism evidence="2 3">
    <name type="scientific">Aaosphaeria arxii CBS 175.79</name>
    <dbReference type="NCBI Taxonomy" id="1450172"/>
    <lineage>
        <taxon>Eukaryota</taxon>
        <taxon>Fungi</taxon>
        <taxon>Dikarya</taxon>
        <taxon>Ascomycota</taxon>
        <taxon>Pezizomycotina</taxon>
        <taxon>Dothideomycetes</taxon>
        <taxon>Pleosporomycetidae</taxon>
        <taxon>Pleosporales</taxon>
        <taxon>Pleosporales incertae sedis</taxon>
        <taxon>Aaosphaeria</taxon>
    </lineage>
</organism>